<feature type="region of interest" description="Disordered" evidence="1">
    <location>
        <begin position="19"/>
        <end position="93"/>
    </location>
</feature>
<dbReference type="EMBL" id="KQ242797">
    <property type="protein sequence ID" value="KNC77231.1"/>
    <property type="molecule type" value="Genomic_DNA"/>
</dbReference>
<dbReference type="Proteomes" id="UP000054560">
    <property type="component" value="Unassembled WGS sequence"/>
</dbReference>
<gene>
    <name evidence="2" type="ORF">SARC_10304</name>
</gene>
<dbReference type="AlphaFoldDB" id="A0A0L0FL83"/>
<reference evidence="2 3" key="1">
    <citation type="submission" date="2011-02" db="EMBL/GenBank/DDBJ databases">
        <title>The Genome Sequence of Sphaeroforma arctica JP610.</title>
        <authorList>
            <consortium name="The Broad Institute Genome Sequencing Platform"/>
            <person name="Russ C."/>
            <person name="Cuomo C."/>
            <person name="Young S.K."/>
            <person name="Zeng Q."/>
            <person name="Gargeya S."/>
            <person name="Alvarado L."/>
            <person name="Berlin A."/>
            <person name="Chapman S.B."/>
            <person name="Chen Z."/>
            <person name="Freedman E."/>
            <person name="Gellesch M."/>
            <person name="Goldberg J."/>
            <person name="Griggs A."/>
            <person name="Gujja S."/>
            <person name="Heilman E."/>
            <person name="Heiman D."/>
            <person name="Howarth C."/>
            <person name="Mehta T."/>
            <person name="Neiman D."/>
            <person name="Pearson M."/>
            <person name="Roberts A."/>
            <person name="Saif S."/>
            <person name="Shea T."/>
            <person name="Shenoy N."/>
            <person name="Sisk P."/>
            <person name="Stolte C."/>
            <person name="Sykes S."/>
            <person name="White J."/>
            <person name="Yandava C."/>
            <person name="Burger G."/>
            <person name="Gray M.W."/>
            <person name="Holland P.W.H."/>
            <person name="King N."/>
            <person name="Lang F.B.F."/>
            <person name="Roger A.J."/>
            <person name="Ruiz-Trillo I."/>
            <person name="Haas B."/>
            <person name="Nusbaum C."/>
            <person name="Birren B."/>
        </authorList>
    </citation>
    <scope>NUCLEOTIDE SEQUENCE [LARGE SCALE GENOMIC DNA]</scope>
    <source>
        <strain evidence="2 3">JP610</strain>
    </source>
</reference>
<dbReference type="OrthoDB" id="10640449at2759"/>
<evidence type="ECO:0000313" key="3">
    <source>
        <dbReference type="Proteomes" id="UP000054560"/>
    </source>
</evidence>
<feature type="compositionally biased region" description="Polar residues" evidence="1">
    <location>
        <begin position="37"/>
        <end position="88"/>
    </location>
</feature>
<proteinExistence type="predicted"/>
<evidence type="ECO:0000256" key="1">
    <source>
        <dbReference type="SAM" id="MobiDB-lite"/>
    </source>
</evidence>
<dbReference type="RefSeq" id="XP_014151133.1">
    <property type="nucleotide sequence ID" value="XM_014295658.1"/>
</dbReference>
<name>A0A0L0FL83_9EUKA</name>
<evidence type="ECO:0000313" key="2">
    <source>
        <dbReference type="EMBL" id="KNC77231.1"/>
    </source>
</evidence>
<dbReference type="GeneID" id="25910808"/>
<organism evidence="2 3">
    <name type="scientific">Sphaeroforma arctica JP610</name>
    <dbReference type="NCBI Taxonomy" id="667725"/>
    <lineage>
        <taxon>Eukaryota</taxon>
        <taxon>Ichthyosporea</taxon>
        <taxon>Ichthyophonida</taxon>
        <taxon>Sphaeroforma</taxon>
    </lineage>
</organism>
<keyword evidence="3" id="KW-1185">Reference proteome</keyword>
<dbReference type="SUPFAM" id="SSF69349">
    <property type="entry name" value="Phage fibre proteins"/>
    <property type="match status" value="1"/>
</dbReference>
<protein>
    <submittedName>
        <fullName evidence="2">Uncharacterized protein</fullName>
    </submittedName>
</protein>
<accession>A0A0L0FL83</accession>
<sequence>MRACYRACTKIYTASLRPRIGHSGRLAPGRLEVTGDSGESVTGDSGESVTGDSGESVTGDSGESVTGDSGESVTGDSGESVTGDSGESVTGEWFGNSEVWSLVTGVTGQSQRSSGRVCA</sequence>